<dbReference type="EMBL" id="FOYL01000012">
    <property type="protein sequence ID" value="SFR28053.1"/>
    <property type="molecule type" value="Genomic_DNA"/>
</dbReference>
<dbReference type="AlphaFoldDB" id="A0A1I6FDW2"/>
<dbReference type="RefSeq" id="WP_093603710.1">
    <property type="nucleotide sequence ID" value="NZ_FOYL01000012.1"/>
</dbReference>
<sequence>MKRLLVLVATLLFVPTSVASASTGPYAPVNQPGPRLSVPVADLQAAVRCTPSAYGSHREVALFVPGTGVGPDEAFSWNWFPALDRIGHPYCSVTLPGGSVGDVQVSAEYVVHAIRYARAISRGKIAVIGHSQGGVSSRFALRFWPDTRAMVADHVGLAAVNHGSVQNDDLYPHGNGPAFALQLKRTAEFVEATNSRQETFAGISYTSLSTTHDQFVTLAGTTDLRGPAGRVANISLQDVCPDNPSDHITIGTSDALAYALTVNAITRRGPANPAEIPASVCAQENMPGVDPSTVGDDLAGFLETALDVIAAAPVTPAEPALKPYVFARR</sequence>
<evidence type="ECO:0008006" key="4">
    <source>
        <dbReference type="Google" id="ProtNLM"/>
    </source>
</evidence>
<reference evidence="3" key="1">
    <citation type="submission" date="2016-10" db="EMBL/GenBank/DDBJ databases">
        <authorList>
            <person name="Varghese N."/>
            <person name="Submissions S."/>
        </authorList>
    </citation>
    <scope>NUCLEOTIDE SEQUENCE [LARGE SCALE GENOMIC DNA]</scope>
    <source>
        <strain evidence="3">DSM 44232</strain>
    </source>
</reference>
<dbReference type="Proteomes" id="UP000198583">
    <property type="component" value="Unassembled WGS sequence"/>
</dbReference>
<keyword evidence="1" id="KW-0732">Signal</keyword>
<dbReference type="InterPro" id="IPR029058">
    <property type="entry name" value="AB_hydrolase_fold"/>
</dbReference>
<dbReference type="Gene3D" id="3.40.50.1820">
    <property type="entry name" value="alpha/beta hydrolase"/>
    <property type="match status" value="1"/>
</dbReference>
<dbReference type="InterPro" id="IPR053228">
    <property type="entry name" value="Stereospecific_Lipase"/>
</dbReference>
<protein>
    <recommendedName>
        <fullName evidence="4">Triacylglycerol esterase/lipase EstA, alpha/beta hydrolase fold</fullName>
    </recommendedName>
</protein>
<dbReference type="PANTHER" id="PTHR37574:SF1">
    <property type="entry name" value="LIPASE B"/>
    <property type="match status" value="1"/>
</dbReference>
<dbReference type="STRING" id="84724.SAMN04488564_112164"/>
<dbReference type="PANTHER" id="PTHR37574">
    <property type="entry name" value="LIPASE B"/>
    <property type="match status" value="1"/>
</dbReference>
<name>A0A1I6FDW2_9PSEU</name>
<evidence type="ECO:0000313" key="3">
    <source>
        <dbReference type="Proteomes" id="UP000198583"/>
    </source>
</evidence>
<keyword evidence="3" id="KW-1185">Reference proteome</keyword>
<accession>A0A1I6FDW2</accession>
<feature type="chain" id="PRO_5011601731" description="Triacylglycerol esterase/lipase EstA, alpha/beta hydrolase fold" evidence="1">
    <location>
        <begin position="22"/>
        <end position="329"/>
    </location>
</feature>
<evidence type="ECO:0000313" key="2">
    <source>
        <dbReference type="EMBL" id="SFR28053.1"/>
    </source>
</evidence>
<feature type="signal peptide" evidence="1">
    <location>
        <begin position="1"/>
        <end position="21"/>
    </location>
</feature>
<gene>
    <name evidence="2" type="ORF">SAMN04488564_112164</name>
</gene>
<proteinExistence type="predicted"/>
<organism evidence="2 3">
    <name type="scientific">Lentzea waywayandensis</name>
    <dbReference type="NCBI Taxonomy" id="84724"/>
    <lineage>
        <taxon>Bacteria</taxon>
        <taxon>Bacillati</taxon>
        <taxon>Actinomycetota</taxon>
        <taxon>Actinomycetes</taxon>
        <taxon>Pseudonocardiales</taxon>
        <taxon>Pseudonocardiaceae</taxon>
        <taxon>Lentzea</taxon>
    </lineage>
</organism>
<evidence type="ECO:0000256" key="1">
    <source>
        <dbReference type="SAM" id="SignalP"/>
    </source>
</evidence>
<dbReference type="OrthoDB" id="8871309at2"/>
<dbReference type="SUPFAM" id="SSF53474">
    <property type="entry name" value="alpha/beta-Hydrolases"/>
    <property type="match status" value="1"/>
</dbReference>